<sequence>MPDLPVRIFGPVISTYVRAVQIVCEEAGLSHETIPTPAHAPENRHPFGKVPVVEIDGLELYETHSIAAYIDNSHNGGALQPSDPAQRAVMERWISVGNSYLFPLFERGLVMPYIMHRYAKMELDTARISKALPDIAKTLSFLDLELQKDGAWSSAGFTLADIFLYCILRGVESTPEGAAGMAQMQVLPLWMASCRARPSIAATAWPDEPVAT</sequence>
<feature type="domain" description="GST N-terminal" evidence="1">
    <location>
        <begin position="4"/>
        <end position="78"/>
    </location>
</feature>
<dbReference type="SUPFAM" id="SSF52833">
    <property type="entry name" value="Thioredoxin-like"/>
    <property type="match status" value="1"/>
</dbReference>
<evidence type="ECO:0000259" key="2">
    <source>
        <dbReference type="PROSITE" id="PS50405"/>
    </source>
</evidence>
<evidence type="ECO:0008006" key="5">
    <source>
        <dbReference type="Google" id="ProtNLM"/>
    </source>
</evidence>
<dbReference type="SFLD" id="SFLDS00019">
    <property type="entry name" value="Glutathione_Transferase_(cytos"/>
    <property type="match status" value="1"/>
</dbReference>
<keyword evidence="4" id="KW-1185">Reference proteome</keyword>
<evidence type="ECO:0000313" key="4">
    <source>
        <dbReference type="Proteomes" id="UP000460290"/>
    </source>
</evidence>
<dbReference type="OrthoDB" id="9782992at2"/>
<dbReference type="PANTHER" id="PTHR43968:SF6">
    <property type="entry name" value="GLUTATHIONE S-TRANSFERASE OMEGA"/>
    <property type="match status" value="1"/>
</dbReference>
<feature type="domain" description="GST C-terminal" evidence="2">
    <location>
        <begin position="83"/>
        <end position="212"/>
    </location>
</feature>
<dbReference type="InterPro" id="IPR036249">
    <property type="entry name" value="Thioredoxin-like_sf"/>
</dbReference>
<dbReference type="GO" id="GO:0005737">
    <property type="term" value="C:cytoplasm"/>
    <property type="evidence" value="ECO:0007669"/>
    <property type="project" value="TreeGrafter"/>
</dbReference>
<accession>A0A844Z8I5</accession>
<reference evidence="3 4" key="1">
    <citation type="submission" date="2019-12" db="EMBL/GenBank/DDBJ databases">
        <title>Genomic-based taxomic classification of the family Erythrobacteraceae.</title>
        <authorList>
            <person name="Xu L."/>
        </authorList>
    </citation>
    <scope>NUCLEOTIDE SEQUENCE [LARGE SCALE GENOMIC DNA]</scope>
    <source>
        <strain evidence="3 4">KCTC 42006</strain>
    </source>
</reference>
<dbReference type="Gene3D" id="3.40.30.10">
    <property type="entry name" value="Glutaredoxin"/>
    <property type="match status" value="1"/>
</dbReference>
<evidence type="ECO:0000259" key="1">
    <source>
        <dbReference type="PROSITE" id="PS50404"/>
    </source>
</evidence>
<dbReference type="PROSITE" id="PS50404">
    <property type="entry name" value="GST_NTER"/>
    <property type="match status" value="1"/>
</dbReference>
<dbReference type="InterPro" id="IPR004046">
    <property type="entry name" value="GST_C"/>
</dbReference>
<organism evidence="3 4">
    <name type="scientific">Pontixanthobacter aestiaquae</name>
    <dbReference type="NCBI Taxonomy" id="1509367"/>
    <lineage>
        <taxon>Bacteria</taxon>
        <taxon>Pseudomonadati</taxon>
        <taxon>Pseudomonadota</taxon>
        <taxon>Alphaproteobacteria</taxon>
        <taxon>Sphingomonadales</taxon>
        <taxon>Erythrobacteraceae</taxon>
        <taxon>Pontixanthobacter</taxon>
    </lineage>
</organism>
<name>A0A844Z8I5_9SPHN</name>
<dbReference type="PANTHER" id="PTHR43968">
    <property type="match status" value="1"/>
</dbReference>
<comment type="caution">
    <text evidence="3">The sequence shown here is derived from an EMBL/GenBank/DDBJ whole genome shotgun (WGS) entry which is preliminary data.</text>
</comment>
<protein>
    <recommendedName>
        <fullName evidence="5">Glutathione S-transferase</fullName>
    </recommendedName>
</protein>
<dbReference type="EMBL" id="WTYZ01000001">
    <property type="protein sequence ID" value="MXO83804.1"/>
    <property type="molecule type" value="Genomic_DNA"/>
</dbReference>
<dbReference type="AlphaFoldDB" id="A0A844Z8I5"/>
<dbReference type="InterPro" id="IPR010987">
    <property type="entry name" value="Glutathione-S-Trfase_C-like"/>
</dbReference>
<dbReference type="SUPFAM" id="SSF47616">
    <property type="entry name" value="GST C-terminal domain-like"/>
    <property type="match status" value="1"/>
</dbReference>
<dbReference type="Pfam" id="PF13417">
    <property type="entry name" value="GST_N_3"/>
    <property type="match status" value="1"/>
</dbReference>
<dbReference type="PROSITE" id="PS50405">
    <property type="entry name" value="GST_CTER"/>
    <property type="match status" value="1"/>
</dbReference>
<gene>
    <name evidence="3" type="ORF">GRI35_10555</name>
</gene>
<evidence type="ECO:0000313" key="3">
    <source>
        <dbReference type="EMBL" id="MXO83804.1"/>
    </source>
</evidence>
<dbReference type="Gene3D" id="1.20.1050.10">
    <property type="match status" value="1"/>
</dbReference>
<proteinExistence type="predicted"/>
<dbReference type="InterPro" id="IPR004045">
    <property type="entry name" value="Glutathione_S-Trfase_N"/>
</dbReference>
<dbReference type="InterPro" id="IPR036282">
    <property type="entry name" value="Glutathione-S-Trfase_C_sf"/>
</dbReference>
<dbReference type="InterPro" id="IPR050983">
    <property type="entry name" value="GST_Omega/HSP26"/>
</dbReference>
<dbReference type="Proteomes" id="UP000460290">
    <property type="component" value="Unassembled WGS sequence"/>
</dbReference>
<dbReference type="RefSeq" id="WP_160614121.1">
    <property type="nucleotide sequence ID" value="NZ_JAUFQM010000001.1"/>
</dbReference>
<dbReference type="InterPro" id="IPR040079">
    <property type="entry name" value="Glutathione_S-Trfase"/>
</dbReference>
<dbReference type="Pfam" id="PF00043">
    <property type="entry name" value="GST_C"/>
    <property type="match status" value="1"/>
</dbReference>